<dbReference type="EMBL" id="BEXD01002913">
    <property type="protein sequence ID" value="GBB99756.1"/>
    <property type="molecule type" value="Genomic_DNA"/>
</dbReference>
<evidence type="ECO:0000313" key="4">
    <source>
        <dbReference type="EMBL" id="GES96373.1"/>
    </source>
</evidence>
<evidence type="ECO:0000313" key="3">
    <source>
        <dbReference type="EMBL" id="GBB99756.1"/>
    </source>
</evidence>
<organism evidence="3 5">
    <name type="scientific">Rhizophagus clarus</name>
    <dbReference type="NCBI Taxonomy" id="94130"/>
    <lineage>
        <taxon>Eukaryota</taxon>
        <taxon>Fungi</taxon>
        <taxon>Fungi incertae sedis</taxon>
        <taxon>Mucoromycota</taxon>
        <taxon>Glomeromycotina</taxon>
        <taxon>Glomeromycetes</taxon>
        <taxon>Glomerales</taxon>
        <taxon>Glomeraceae</taxon>
        <taxon>Rhizophagus</taxon>
    </lineage>
</organism>
<dbReference type="SUPFAM" id="SSF81901">
    <property type="entry name" value="HCP-like"/>
    <property type="match status" value="2"/>
</dbReference>
<comment type="caution">
    <text evidence="3">The sequence shown here is derived from an EMBL/GenBank/DDBJ whole genome shotgun (WGS) entry which is preliminary data.</text>
</comment>
<comment type="similarity">
    <text evidence="1">Belongs to the sel-1 family.</text>
</comment>
<dbReference type="Pfam" id="PF08238">
    <property type="entry name" value="Sel1"/>
    <property type="match status" value="11"/>
</dbReference>
<evidence type="ECO:0000259" key="2">
    <source>
        <dbReference type="PROSITE" id="PS50097"/>
    </source>
</evidence>
<dbReference type="AlphaFoldDB" id="A0A2Z6S6B7"/>
<feature type="domain" description="BTB" evidence="2">
    <location>
        <begin position="24"/>
        <end position="97"/>
    </location>
</feature>
<dbReference type="SMART" id="SM00671">
    <property type="entry name" value="SEL1"/>
    <property type="match status" value="10"/>
</dbReference>
<dbReference type="PANTHER" id="PTHR11102:SF160">
    <property type="entry name" value="ERAD-ASSOCIATED E3 UBIQUITIN-PROTEIN LIGASE COMPONENT HRD3"/>
    <property type="match status" value="1"/>
</dbReference>
<reference evidence="3 5" key="1">
    <citation type="submission" date="2017-11" db="EMBL/GenBank/DDBJ databases">
        <title>The genome of Rhizophagus clarus HR1 reveals common genetic basis of auxotrophy among arbuscular mycorrhizal fungi.</title>
        <authorList>
            <person name="Kobayashi Y."/>
        </authorList>
    </citation>
    <scope>NUCLEOTIDE SEQUENCE [LARGE SCALE GENOMIC DNA]</scope>
    <source>
        <strain evidence="3 5">HR1</strain>
    </source>
</reference>
<dbReference type="PANTHER" id="PTHR11102">
    <property type="entry name" value="SEL-1-LIKE PROTEIN"/>
    <property type="match status" value="1"/>
</dbReference>
<dbReference type="InterPro" id="IPR000210">
    <property type="entry name" value="BTB/POZ_dom"/>
</dbReference>
<accession>A0A2Z6S6B7</accession>
<dbReference type="PROSITE" id="PS50097">
    <property type="entry name" value="BTB"/>
    <property type="match status" value="1"/>
</dbReference>
<dbReference type="SUPFAM" id="SSF54695">
    <property type="entry name" value="POZ domain"/>
    <property type="match status" value="1"/>
</dbReference>
<dbReference type="OrthoDB" id="2425131at2759"/>
<dbReference type="Gene3D" id="1.25.40.420">
    <property type="match status" value="1"/>
</dbReference>
<dbReference type="Gene3D" id="1.25.40.10">
    <property type="entry name" value="Tetratricopeptide repeat domain"/>
    <property type="match status" value="2"/>
</dbReference>
<evidence type="ECO:0000313" key="5">
    <source>
        <dbReference type="Proteomes" id="UP000247702"/>
    </source>
</evidence>
<dbReference type="InterPro" id="IPR011333">
    <property type="entry name" value="SKP1/BTB/POZ_sf"/>
</dbReference>
<gene>
    <name evidence="4" type="ORF">RCL2_002300500</name>
    <name evidence="3" type="ORF">RclHR1_03620005</name>
</gene>
<dbReference type="Gene3D" id="3.30.710.10">
    <property type="entry name" value="Potassium Channel Kv1.1, Chain A"/>
    <property type="match status" value="1"/>
</dbReference>
<name>A0A2Z6S6B7_9GLOM</name>
<dbReference type="CDD" id="cd18186">
    <property type="entry name" value="BTB_POZ_ZBTB_KLHL-like"/>
    <property type="match status" value="1"/>
</dbReference>
<dbReference type="InterPro" id="IPR011990">
    <property type="entry name" value="TPR-like_helical_dom_sf"/>
</dbReference>
<dbReference type="Proteomes" id="UP000615446">
    <property type="component" value="Unassembled WGS sequence"/>
</dbReference>
<keyword evidence="5" id="KW-1185">Reference proteome</keyword>
<dbReference type="EMBL" id="BLAL01000250">
    <property type="protein sequence ID" value="GES96373.1"/>
    <property type="molecule type" value="Genomic_DNA"/>
</dbReference>
<dbReference type="InterPro" id="IPR006597">
    <property type="entry name" value="Sel1-like"/>
</dbReference>
<dbReference type="Proteomes" id="UP000247702">
    <property type="component" value="Unassembled WGS sequence"/>
</dbReference>
<proteinExistence type="inferred from homology"/>
<dbReference type="SMART" id="SM00225">
    <property type="entry name" value="BTB"/>
    <property type="match status" value="1"/>
</dbReference>
<protein>
    <submittedName>
        <fullName evidence="4">BTB/POZ protein</fullName>
    </submittedName>
</protein>
<evidence type="ECO:0000256" key="1">
    <source>
        <dbReference type="ARBA" id="ARBA00038101"/>
    </source>
</evidence>
<reference evidence="4" key="2">
    <citation type="submission" date="2019-10" db="EMBL/GenBank/DDBJ databases">
        <title>Conservation and host-specific expression of non-tandemly repeated heterogenous ribosome RNA gene in arbuscular mycorrhizal fungi.</title>
        <authorList>
            <person name="Maeda T."/>
            <person name="Kobayashi Y."/>
            <person name="Nakagawa T."/>
            <person name="Ezawa T."/>
            <person name="Yamaguchi K."/>
            <person name="Bino T."/>
            <person name="Nishimoto Y."/>
            <person name="Shigenobu S."/>
            <person name="Kawaguchi M."/>
        </authorList>
    </citation>
    <scope>NUCLEOTIDE SEQUENCE</scope>
    <source>
        <strain evidence="4">HR1</strain>
    </source>
</reference>
<sequence length="698" mass="79901">MIDNKFLIKLSENLLEILNDNEYCDIVIEVGNDPYVKIFRAHMNILNYRSTYLRNILSANKKKSDETLVQIKLTNILPEIFHIILRFIYGGTISLEKYDELDIVKILVAARELSLQELVVHIQSFLIKNKTNWMELNFNLIYQTSFENNSFLELQKYCNNLISKDPDKILKSLDFSTTPEKLIISLIQNDKLQMSVIQVWEHVLKWGLAQNPELSSDPSSFSKNDFNSLKNTLRQCIPFIRFHNLTSKEFSYKVLPYKKVLPKELFNDLLIAFLNSSPNSKPGGKSGPQMTKEIGINDHSIDGLFEWYMKAAEGGDIDAQTNIGFFYQNGIEIPKDENKAFKWYKKAAKGGNVDAQNNLGDCYKNGTGVPKNHKRSFVWYMKAAEKGNLNAQTNIGYYYKSGIGVEKNIDKSIYWYREAAEGGCEIAQFNMGCFYLTGEGVRKNEVVAFEYFKESAKKGYSDSQVSLGFLYNCGRGTEKDFKNSIYWFEKAAKNGDNDAKCNMAECYELGIGVGKDEIKAFELYKESAENGYVGAKFILGYYYINGIGTEVNKKKGFKLFNEAAGRNVPNNLDYDSVSDVDKVNYWYHKVAEEDNKLALYYLGEFYSLGKGVRQNERRAFEFYKKSAEQGFIDAYYRLGYIYSSGFEIGINKEKAFDYYKIAAEGGNADARIALASLYARGEGTEKNTKKAIYWLTQF</sequence>
<dbReference type="Pfam" id="PF00651">
    <property type="entry name" value="BTB"/>
    <property type="match status" value="1"/>
</dbReference>
<dbReference type="InterPro" id="IPR050767">
    <property type="entry name" value="Sel1_AlgK"/>
</dbReference>